<sequence>MGIIDKNQNIISEIIGFVFLLSALNNLFGIGIPYISNSNITYFQSFILMILGIYLMGYKRIPRELAPRLRKQ</sequence>
<name>A0A9E4ZE72_9EURY</name>
<dbReference type="RefSeq" id="WP_250867459.1">
    <property type="nucleotide sequence ID" value="NZ_JAGSOI010000008.1"/>
</dbReference>
<keyword evidence="1" id="KW-1133">Transmembrane helix</keyword>
<organism evidence="2 3">
    <name type="scientific">Methanococcoides seepicolus</name>
    <dbReference type="NCBI Taxonomy" id="2828780"/>
    <lineage>
        <taxon>Archaea</taxon>
        <taxon>Methanobacteriati</taxon>
        <taxon>Methanobacteriota</taxon>
        <taxon>Stenosarchaea group</taxon>
        <taxon>Methanomicrobia</taxon>
        <taxon>Methanosarcinales</taxon>
        <taxon>Methanosarcinaceae</taxon>
        <taxon>Methanococcoides</taxon>
    </lineage>
</organism>
<keyword evidence="1" id="KW-0472">Membrane</keyword>
<evidence type="ECO:0000313" key="2">
    <source>
        <dbReference type="EMBL" id="MCM1986092.1"/>
    </source>
</evidence>
<comment type="caution">
    <text evidence="2">The sequence shown here is derived from an EMBL/GenBank/DDBJ whole genome shotgun (WGS) entry which is preliminary data.</text>
</comment>
<feature type="transmembrane region" description="Helical" evidence="1">
    <location>
        <begin position="41"/>
        <end position="58"/>
    </location>
</feature>
<protein>
    <submittedName>
        <fullName evidence="2">Uncharacterized protein</fullName>
    </submittedName>
</protein>
<gene>
    <name evidence="2" type="ORF">KDK67_03545</name>
</gene>
<keyword evidence="1" id="KW-0812">Transmembrane</keyword>
<accession>A0A9E4ZE72</accession>
<proteinExistence type="predicted"/>
<evidence type="ECO:0000313" key="3">
    <source>
        <dbReference type="Proteomes" id="UP001056766"/>
    </source>
</evidence>
<dbReference type="AlphaFoldDB" id="A0A9E4ZE72"/>
<reference evidence="2" key="1">
    <citation type="journal article" date="2021" name="mSystems">
        <title>Bacteria and Archaea Synergistically Convert Glycine Betaine to Biogenic Methane in the Formosa Cold Seep of the South China Sea.</title>
        <authorList>
            <person name="Li L."/>
            <person name="Zhang W."/>
            <person name="Zhang S."/>
            <person name="Song L."/>
            <person name="Sun Q."/>
            <person name="Zhang H."/>
            <person name="Xiang H."/>
            <person name="Dong X."/>
        </authorList>
    </citation>
    <scope>NUCLEOTIDE SEQUENCE</scope>
    <source>
        <strain evidence="2">LLY</strain>
    </source>
</reference>
<reference evidence="2" key="2">
    <citation type="submission" date="2021-04" db="EMBL/GenBank/DDBJ databases">
        <authorList>
            <person name="Dong X."/>
        </authorList>
    </citation>
    <scope>NUCLEOTIDE SEQUENCE</scope>
    <source>
        <strain evidence="2">LLY</strain>
    </source>
</reference>
<evidence type="ECO:0000256" key="1">
    <source>
        <dbReference type="SAM" id="Phobius"/>
    </source>
</evidence>
<dbReference type="EMBL" id="JAGSOI010000008">
    <property type="protein sequence ID" value="MCM1986092.1"/>
    <property type="molecule type" value="Genomic_DNA"/>
</dbReference>
<keyword evidence="3" id="KW-1185">Reference proteome</keyword>
<feature type="transmembrane region" description="Helical" evidence="1">
    <location>
        <begin position="14"/>
        <end position="35"/>
    </location>
</feature>
<dbReference type="Proteomes" id="UP001056766">
    <property type="component" value="Unassembled WGS sequence"/>
</dbReference>